<sequence length="385" mass="42358">MAGAGVVLVAGNGNIELAKEISDYLDTPLIRAEISKFSDGETRVQLLENVRGSDAYVIQSTCPPASDTVMELLIIVDALKRASARRINAVIPYYAYGRQDQKVADSDLRSSIPAKLFADLLSAAGIHRMITVDVHAGQIQGFFDIPVDNLTARFNLIREIKLMHLRNLVVVSPDSAGMKRAGKMAESLNVPLAYSDCFSSDGDGGIVVGDVAGKACVIFDDLVITGTRLTRTAALLKQHGAIMVIGCVVHFLQNEESLKKISHGEVDRLIVTNTVPIDPLKFREITSKEERIKLGLGDSDSEKRTLSKDDDEEDSSMRRSEELQIMPHAPIVREESNYMMRARSKSTETREPLIVTHVTVAALLGESIRRTHNEEKVSTLFDDHF</sequence>
<comment type="catalytic activity">
    <reaction evidence="12">
        <text>D-ribose 5-phosphate + ATP = 5-phospho-alpha-D-ribose 1-diphosphate + AMP + H(+)</text>
        <dbReference type="Rhea" id="RHEA:15609"/>
        <dbReference type="ChEBI" id="CHEBI:15378"/>
        <dbReference type="ChEBI" id="CHEBI:30616"/>
        <dbReference type="ChEBI" id="CHEBI:58017"/>
        <dbReference type="ChEBI" id="CHEBI:78346"/>
        <dbReference type="ChEBI" id="CHEBI:456215"/>
        <dbReference type="EC" id="2.7.6.1"/>
    </reaction>
</comment>
<keyword evidence="5" id="KW-0808">Transferase</keyword>
<name>A0A7S3DDW8_9EUKA</name>
<dbReference type="InterPro" id="IPR029099">
    <property type="entry name" value="Pribosyltran_N"/>
</dbReference>
<dbReference type="AlphaFoldDB" id="A0A7S3DDW8"/>
<dbReference type="Gene3D" id="3.40.50.2020">
    <property type="match status" value="2"/>
</dbReference>
<keyword evidence="10" id="KW-0067">ATP-binding</keyword>
<keyword evidence="9" id="KW-0418">Kinase</keyword>
<dbReference type="SUPFAM" id="SSF53271">
    <property type="entry name" value="PRTase-like"/>
    <property type="match status" value="2"/>
</dbReference>
<proteinExistence type="inferred from homology"/>
<dbReference type="EMBL" id="HBIB01025373">
    <property type="protein sequence ID" value="CAE0254286.1"/>
    <property type="molecule type" value="Transcribed_RNA"/>
</dbReference>
<dbReference type="GO" id="GO:0016301">
    <property type="term" value="F:kinase activity"/>
    <property type="evidence" value="ECO:0007669"/>
    <property type="project" value="UniProtKB-KW"/>
</dbReference>
<dbReference type="CDD" id="cd06223">
    <property type="entry name" value="PRTases_typeI"/>
    <property type="match status" value="1"/>
</dbReference>
<gene>
    <name evidence="17" type="ORF">PBIL07802_LOCUS16528</name>
</gene>
<dbReference type="NCBIfam" id="TIGR01251">
    <property type="entry name" value="ribP_PPkin"/>
    <property type="match status" value="1"/>
</dbReference>
<dbReference type="GO" id="GO:0005737">
    <property type="term" value="C:cytoplasm"/>
    <property type="evidence" value="ECO:0007669"/>
    <property type="project" value="TreeGrafter"/>
</dbReference>
<protein>
    <recommendedName>
        <fullName evidence="4">ribose-phosphate diphosphokinase</fullName>
        <ecNumber evidence="4">2.7.6.1</ecNumber>
    </recommendedName>
</protein>
<dbReference type="SMART" id="SM01400">
    <property type="entry name" value="Pribosyltran_N"/>
    <property type="match status" value="1"/>
</dbReference>
<feature type="domain" description="Ribose-phosphate pyrophosphokinase N-terminal" evidence="16">
    <location>
        <begin position="7"/>
        <end position="125"/>
    </location>
</feature>
<organism evidence="17">
    <name type="scientific">Palpitomonas bilix</name>
    <dbReference type="NCBI Taxonomy" id="652834"/>
    <lineage>
        <taxon>Eukaryota</taxon>
        <taxon>Eukaryota incertae sedis</taxon>
    </lineage>
</organism>
<evidence type="ECO:0000256" key="12">
    <source>
        <dbReference type="ARBA" id="ARBA00049535"/>
    </source>
</evidence>
<keyword evidence="8" id="KW-0547">Nucleotide-binding</keyword>
<dbReference type="PANTHER" id="PTHR10210">
    <property type="entry name" value="RIBOSE-PHOSPHATE DIPHOSPHOKINASE FAMILY MEMBER"/>
    <property type="match status" value="1"/>
</dbReference>
<feature type="region of interest" description="Disordered" evidence="14">
    <location>
        <begin position="296"/>
        <end position="321"/>
    </location>
</feature>
<dbReference type="Pfam" id="PF13793">
    <property type="entry name" value="Pribosyltran_N"/>
    <property type="match status" value="1"/>
</dbReference>
<keyword evidence="11" id="KW-0460">Magnesium</keyword>
<evidence type="ECO:0000256" key="9">
    <source>
        <dbReference type="ARBA" id="ARBA00022777"/>
    </source>
</evidence>
<evidence type="ECO:0000256" key="14">
    <source>
        <dbReference type="SAM" id="MobiDB-lite"/>
    </source>
</evidence>
<evidence type="ECO:0000256" key="8">
    <source>
        <dbReference type="ARBA" id="ARBA00022741"/>
    </source>
</evidence>
<feature type="domain" description="Phosphoribosyltransferase" evidence="15">
    <location>
        <begin position="165"/>
        <end position="260"/>
    </location>
</feature>
<dbReference type="NCBIfam" id="NF002320">
    <property type="entry name" value="PRK01259.1"/>
    <property type="match status" value="1"/>
</dbReference>
<evidence type="ECO:0000256" key="13">
    <source>
        <dbReference type="RuleBase" id="RU004324"/>
    </source>
</evidence>
<evidence type="ECO:0000256" key="3">
    <source>
        <dbReference type="ARBA" id="ARBA00006478"/>
    </source>
</evidence>
<evidence type="ECO:0000259" key="15">
    <source>
        <dbReference type="Pfam" id="PF00156"/>
    </source>
</evidence>
<dbReference type="GO" id="GO:0006015">
    <property type="term" value="P:5-phosphoribose 1-diphosphate biosynthetic process"/>
    <property type="evidence" value="ECO:0007669"/>
    <property type="project" value="TreeGrafter"/>
</dbReference>
<dbReference type="Pfam" id="PF00156">
    <property type="entry name" value="Pribosyltran"/>
    <property type="match status" value="1"/>
</dbReference>
<dbReference type="InterPro" id="IPR005946">
    <property type="entry name" value="Rib-P_diPkinase"/>
</dbReference>
<evidence type="ECO:0000256" key="1">
    <source>
        <dbReference type="ARBA" id="ARBA00001946"/>
    </source>
</evidence>
<evidence type="ECO:0000256" key="11">
    <source>
        <dbReference type="ARBA" id="ARBA00022842"/>
    </source>
</evidence>
<dbReference type="GO" id="GO:0000287">
    <property type="term" value="F:magnesium ion binding"/>
    <property type="evidence" value="ECO:0007669"/>
    <property type="project" value="InterPro"/>
</dbReference>
<dbReference type="EC" id="2.7.6.1" evidence="4"/>
<reference evidence="17" key="1">
    <citation type="submission" date="2021-01" db="EMBL/GenBank/DDBJ databases">
        <authorList>
            <person name="Corre E."/>
            <person name="Pelletier E."/>
            <person name="Niang G."/>
            <person name="Scheremetjew M."/>
            <person name="Finn R."/>
            <person name="Kale V."/>
            <person name="Holt S."/>
            <person name="Cochrane G."/>
            <person name="Meng A."/>
            <person name="Brown T."/>
            <person name="Cohen L."/>
        </authorList>
    </citation>
    <scope>NUCLEOTIDE SEQUENCE</scope>
    <source>
        <strain evidence="17">NIES-2562</strain>
    </source>
</reference>
<evidence type="ECO:0000256" key="2">
    <source>
        <dbReference type="ARBA" id="ARBA00004996"/>
    </source>
</evidence>
<dbReference type="GO" id="GO:0006164">
    <property type="term" value="P:purine nucleotide biosynthetic process"/>
    <property type="evidence" value="ECO:0007669"/>
    <property type="project" value="TreeGrafter"/>
</dbReference>
<dbReference type="FunFam" id="3.40.50.2020:FF:000001">
    <property type="entry name" value="Ribose-phosphate pyrophosphokinase"/>
    <property type="match status" value="1"/>
</dbReference>
<evidence type="ECO:0000313" key="17">
    <source>
        <dbReference type="EMBL" id="CAE0254286.1"/>
    </source>
</evidence>
<accession>A0A7S3DDW8</accession>
<dbReference type="PANTHER" id="PTHR10210:SF32">
    <property type="entry name" value="RIBOSE-PHOSPHATE PYROPHOSPHOKINASE 2"/>
    <property type="match status" value="1"/>
</dbReference>
<dbReference type="GO" id="GO:0004749">
    <property type="term" value="F:ribose phosphate diphosphokinase activity"/>
    <property type="evidence" value="ECO:0007669"/>
    <property type="project" value="UniProtKB-EC"/>
</dbReference>
<evidence type="ECO:0000256" key="7">
    <source>
        <dbReference type="ARBA" id="ARBA00022727"/>
    </source>
</evidence>
<dbReference type="GO" id="GO:0002189">
    <property type="term" value="C:ribose phosphate diphosphokinase complex"/>
    <property type="evidence" value="ECO:0007669"/>
    <property type="project" value="TreeGrafter"/>
</dbReference>
<keyword evidence="7 13" id="KW-0545">Nucleotide biosynthesis</keyword>
<dbReference type="GO" id="GO:0005524">
    <property type="term" value="F:ATP binding"/>
    <property type="evidence" value="ECO:0007669"/>
    <property type="project" value="UniProtKB-KW"/>
</dbReference>
<keyword evidence="6" id="KW-0479">Metal-binding</keyword>
<comment type="cofactor">
    <cofactor evidence="1">
        <name>Mg(2+)</name>
        <dbReference type="ChEBI" id="CHEBI:18420"/>
    </cofactor>
</comment>
<evidence type="ECO:0000259" key="16">
    <source>
        <dbReference type="Pfam" id="PF13793"/>
    </source>
</evidence>
<evidence type="ECO:0000256" key="5">
    <source>
        <dbReference type="ARBA" id="ARBA00022679"/>
    </source>
</evidence>
<dbReference type="InterPro" id="IPR000836">
    <property type="entry name" value="PRTase_dom"/>
</dbReference>
<comment type="similarity">
    <text evidence="3 13">Belongs to the ribose-phosphate pyrophosphokinase family.</text>
</comment>
<comment type="pathway">
    <text evidence="2">Metabolic intermediate biosynthesis; 5-phospho-alpha-D-ribose 1-diphosphate biosynthesis; 5-phospho-alpha-D-ribose 1-diphosphate from D-ribose 5-phosphate (route I): step 1/1.</text>
</comment>
<evidence type="ECO:0000256" key="4">
    <source>
        <dbReference type="ARBA" id="ARBA00013247"/>
    </source>
</evidence>
<evidence type="ECO:0000256" key="10">
    <source>
        <dbReference type="ARBA" id="ARBA00022840"/>
    </source>
</evidence>
<evidence type="ECO:0000256" key="6">
    <source>
        <dbReference type="ARBA" id="ARBA00022723"/>
    </source>
</evidence>
<dbReference type="InterPro" id="IPR029057">
    <property type="entry name" value="PRTase-like"/>
</dbReference>